<organism evidence="6 7">
    <name type="scientific">Tritonibacter mobilis F1926</name>
    <dbReference type="NCBI Taxonomy" id="1265309"/>
    <lineage>
        <taxon>Bacteria</taxon>
        <taxon>Pseudomonadati</taxon>
        <taxon>Pseudomonadota</taxon>
        <taxon>Alphaproteobacteria</taxon>
        <taxon>Rhodobacterales</taxon>
        <taxon>Paracoccaceae</taxon>
        <taxon>Tritonibacter</taxon>
    </lineage>
</organism>
<evidence type="ECO:0000256" key="2">
    <source>
        <dbReference type="ARBA" id="ARBA00022723"/>
    </source>
</evidence>
<dbReference type="RefSeq" id="WP_005621887.1">
    <property type="nucleotide sequence ID" value="NZ_CP015230.1"/>
</dbReference>
<dbReference type="Pfam" id="PF24827">
    <property type="entry name" value="AstE_AspA_cat"/>
    <property type="match status" value="1"/>
</dbReference>
<dbReference type="OrthoDB" id="9782876at2"/>
<evidence type="ECO:0000313" key="7">
    <source>
        <dbReference type="Proteomes" id="UP000013243"/>
    </source>
</evidence>
<dbReference type="PANTHER" id="PTHR37326">
    <property type="entry name" value="BLL3975 PROTEIN"/>
    <property type="match status" value="1"/>
</dbReference>
<keyword evidence="3" id="KW-0378">Hydrolase</keyword>
<comment type="cofactor">
    <cofactor evidence="1">
        <name>Zn(2+)</name>
        <dbReference type="ChEBI" id="CHEBI:29105"/>
    </cofactor>
</comment>
<dbReference type="PIRSF" id="PIRSF039012">
    <property type="entry name" value="ASP"/>
    <property type="match status" value="1"/>
</dbReference>
<dbReference type="InterPro" id="IPR053138">
    <property type="entry name" value="N-alpha-Ac-DABA_deacetylase"/>
</dbReference>
<dbReference type="GO" id="GO:0016788">
    <property type="term" value="F:hydrolase activity, acting on ester bonds"/>
    <property type="evidence" value="ECO:0007669"/>
    <property type="project" value="InterPro"/>
</dbReference>
<keyword evidence="2" id="KW-0479">Metal-binding</keyword>
<dbReference type="KEGG" id="rmb:K529_001025"/>
<proteinExistence type="predicted"/>
<dbReference type="InterPro" id="IPR043795">
    <property type="entry name" value="N-alpha-Ac-DABA-like"/>
</dbReference>
<dbReference type="InterPro" id="IPR055438">
    <property type="entry name" value="AstE_AspA_cat"/>
</dbReference>
<evidence type="ECO:0000259" key="5">
    <source>
        <dbReference type="Pfam" id="PF24827"/>
    </source>
</evidence>
<accession>A0A1B0ZYC2</accession>
<dbReference type="CDD" id="cd06251">
    <property type="entry name" value="M14_ASTE_ASPA-like"/>
    <property type="match status" value="1"/>
</dbReference>
<dbReference type="AlphaFoldDB" id="A0A1B0ZYC2"/>
<protein>
    <submittedName>
        <fullName evidence="6">Succinylglutamate desuccinylase</fullName>
    </submittedName>
</protein>
<keyword evidence="4" id="KW-0862">Zinc</keyword>
<dbReference type="STRING" id="1265309.K529_001025"/>
<evidence type="ECO:0000256" key="3">
    <source>
        <dbReference type="ARBA" id="ARBA00022801"/>
    </source>
</evidence>
<sequence length="346" mass="37295">MARRSPFEIGGFHIPPGTRRTVDLPVSVLSDHTPVNMSAHVIHGAEEGPTLFVSAAIHGDEVIGVEIARRLLRSRQFSRLRGTLIVVPIVNTFGFLNHSRYLPDRRDLNRCFPGSEGGSLASRLAHLFMTEIVARSDLGIDLHSAAIHRTNLPQIRVSPKAQETLAYADAFGAPVVIRSGLRDGSLRKEAQKAGVDILLYEAGEGLRFDEQSARVGVAGILRVMHALDMIPEDGVPLAEGVPVRAADSVWERAPAGGLLRAYKTIGEMVEPGDVLGIVADPFGEEEMELTASQTGLIIGRANLPIVNEGDALFHIATVNSATAEQQIETLNAQLDGAAMFDEDEII</sequence>
<name>A0A1B0ZYC2_9RHOB</name>
<evidence type="ECO:0000256" key="4">
    <source>
        <dbReference type="ARBA" id="ARBA00022833"/>
    </source>
</evidence>
<dbReference type="SUPFAM" id="SSF53187">
    <property type="entry name" value="Zn-dependent exopeptidases"/>
    <property type="match status" value="1"/>
</dbReference>
<dbReference type="GO" id="GO:0046872">
    <property type="term" value="F:metal ion binding"/>
    <property type="evidence" value="ECO:0007669"/>
    <property type="project" value="UniProtKB-KW"/>
</dbReference>
<dbReference type="GeneID" id="28248371"/>
<dbReference type="Gene3D" id="3.40.630.10">
    <property type="entry name" value="Zn peptidases"/>
    <property type="match status" value="1"/>
</dbReference>
<dbReference type="Proteomes" id="UP000013243">
    <property type="component" value="Chromosome"/>
</dbReference>
<dbReference type="GO" id="GO:0016811">
    <property type="term" value="F:hydrolase activity, acting on carbon-nitrogen (but not peptide) bonds, in linear amides"/>
    <property type="evidence" value="ECO:0007669"/>
    <property type="project" value="InterPro"/>
</dbReference>
<gene>
    <name evidence="6" type="ORF">K529_001025</name>
</gene>
<evidence type="ECO:0000256" key="1">
    <source>
        <dbReference type="ARBA" id="ARBA00001947"/>
    </source>
</evidence>
<dbReference type="PANTHER" id="PTHR37326:SF2">
    <property type="entry name" value="SUCCINYLGLUTAMATE DESUCCINYLASE_ASPARTOACYLASE FAMILY PROTEIN"/>
    <property type="match status" value="1"/>
</dbReference>
<reference evidence="6 7" key="1">
    <citation type="journal article" date="2016" name="ISME J.">
        <title>Global occurrence and heterogeneity of the Roseobacter-clade species Ruegeria mobilis.</title>
        <authorList>
            <person name="Sonnenschein E."/>
            <person name="Gram L."/>
        </authorList>
    </citation>
    <scope>NUCLEOTIDE SEQUENCE [LARGE SCALE GENOMIC DNA]</scope>
    <source>
        <strain evidence="6 7">F1926</strain>
    </source>
</reference>
<dbReference type="EMBL" id="CP015230">
    <property type="protein sequence ID" value="ANP39334.1"/>
    <property type="molecule type" value="Genomic_DNA"/>
</dbReference>
<feature type="domain" description="Succinylglutamate desuccinylase/Aspartoacylase catalytic" evidence="5">
    <location>
        <begin position="48"/>
        <end position="226"/>
    </location>
</feature>
<evidence type="ECO:0000313" key="6">
    <source>
        <dbReference type="EMBL" id="ANP39334.1"/>
    </source>
</evidence>